<dbReference type="GO" id="GO:0003676">
    <property type="term" value="F:nucleic acid binding"/>
    <property type="evidence" value="ECO:0007669"/>
    <property type="project" value="InterPro"/>
</dbReference>
<dbReference type="InterPro" id="IPR036397">
    <property type="entry name" value="RNaseH_sf"/>
</dbReference>
<sequence length="853" mass="95807">MAWLDYNEHVDSLCTMDNEVGVTTPENTIKIILSFEKYTLSVTYPEEVEKTLETPMEIEPLNETKLLGIEDLFNLIMTMRMERYLAHTDYTLWEVVWNGNSVVQITKDEAEGLDKGYDRFQRLLSLLEIHRAGIDNLDIDDLYNNLKVCEADIKGSSRSSYLQNVAFISAECTSSTNELNAAYSVSTATCHSSQAHEEGTLLESADQPGIRGIGVELLRMHGTEEEIMRRKQLTLLLWLSLQILQAPQAQFLSAKVKTGLGYDNQFHEKEVLDIRDEEVTETFFHNRSSDEENNLANDRFKKGEGYNAVPPPLTGNYMPPKPDLSFAGLDDSIHKFKISETVTSLAKDDKDAPETSTASVEKPKEYRDNTVGSEAVSAIKGNGFTTIKTSAGNKAYLTDYQKINDGGFVAFGSSRGKISGKEFKNRDLDEFYVMKGIKREYRNARTPQQNGVTKRKNMTLIEAARTMLADSVLPITFWVEAVNTACYVLNRALVIKPHNKTPYELLNSRTPRLDFMRAFRFSAANQIDKNVGPQDTNGNACTHDNADAGKDVSDQHYIVLPLWSSISSTFKNSDDKATNDKPTNDLGSNTVEETVNKEDEAYRDELDRLMSQEKEASDARTLYLGDDDDLDIFDSLVQSVGAEADFNNMESSTIVTPKLTHLHVVKRIFRYLKGQPKLGLWYLRDSLFDLEAYSNSDYAETNLDRKSITGGCQFLGRRLISRQCKKQTIIATSTTEAEFVDQHNMVACLERIEANVEFHQIVDFLSTCSINYALMVSPTIYASYIEQFKNIVTSKTVNLVKQIHAIVDGKAVVISESSVSTNLFFNDKDDPSGSGRIIGLIPNLNHLMNSSMS</sequence>
<evidence type="ECO:0000259" key="2">
    <source>
        <dbReference type="PROSITE" id="PS50994"/>
    </source>
</evidence>
<dbReference type="InterPro" id="IPR001584">
    <property type="entry name" value="Integrase_cat-core"/>
</dbReference>
<evidence type="ECO:0000313" key="3">
    <source>
        <dbReference type="EMBL" id="GEU57829.1"/>
    </source>
</evidence>
<dbReference type="PROSITE" id="PS50994">
    <property type="entry name" value="INTEGRASE"/>
    <property type="match status" value="1"/>
</dbReference>
<organism evidence="3">
    <name type="scientific">Tanacetum cinerariifolium</name>
    <name type="common">Dalmatian daisy</name>
    <name type="synonym">Chrysanthemum cinerariifolium</name>
    <dbReference type="NCBI Taxonomy" id="118510"/>
    <lineage>
        <taxon>Eukaryota</taxon>
        <taxon>Viridiplantae</taxon>
        <taxon>Streptophyta</taxon>
        <taxon>Embryophyta</taxon>
        <taxon>Tracheophyta</taxon>
        <taxon>Spermatophyta</taxon>
        <taxon>Magnoliopsida</taxon>
        <taxon>eudicotyledons</taxon>
        <taxon>Gunneridae</taxon>
        <taxon>Pentapetalae</taxon>
        <taxon>asterids</taxon>
        <taxon>campanulids</taxon>
        <taxon>Asterales</taxon>
        <taxon>Asteraceae</taxon>
        <taxon>Asteroideae</taxon>
        <taxon>Anthemideae</taxon>
        <taxon>Anthemidinae</taxon>
        <taxon>Tanacetum</taxon>
    </lineage>
</organism>
<feature type="region of interest" description="Disordered" evidence="1">
    <location>
        <begin position="345"/>
        <end position="369"/>
    </location>
</feature>
<dbReference type="Gene3D" id="3.30.420.10">
    <property type="entry name" value="Ribonuclease H-like superfamily/Ribonuclease H"/>
    <property type="match status" value="1"/>
</dbReference>
<name>A0A6L2L9J8_TANCI</name>
<dbReference type="EMBL" id="BKCJ010003899">
    <property type="protein sequence ID" value="GEU57829.1"/>
    <property type="molecule type" value="Genomic_DNA"/>
</dbReference>
<dbReference type="PANTHER" id="PTHR42648">
    <property type="entry name" value="TRANSPOSASE, PUTATIVE-RELATED"/>
    <property type="match status" value="1"/>
</dbReference>
<dbReference type="InterPro" id="IPR012337">
    <property type="entry name" value="RNaseH-like_sf"/>
</dbReference>
<protein>
    <submittedName>
        <fullName evidence="3">Ribonuclease H-like domain-containing protein</fullName>
    </submittedName>
</protein>
<comment type="caution">
    <text evidence="3">The sequence shown here is derived from an EMBL/GenBank/DDBJ whole genome shotgun (WGS) entry which is preliminary data.</text>
</comment>
<evidence type="ECO:0000256" key="1">
    <source>
        <dbReference type="SAM" id="MobiDB-lite"/>
    </source>
</evidence>
<feature type="domain" description="Integrase catalytic" evidence="2">
    <location>
        <begin position="420"/>
        <end position="510"/>
    </location>
</feature>
<reference evidence="3" key="1">
    <citation type="journal article" date="2019" name="Sci. Rep.">
        <title>Draft genome of Tanacetum cinerariifolium, the natural source of mosquito coil.</title>
        <authorList>
            <person name="Yamashiro T."/>
            <person name="Shiraishi A."/>
            <person name="Satake H."/>
            <person name="Nakayama K."/>
        </authorList>
    </citation>
    <scope>NUCLEOTIDE SEQUENCE</scope>
</reference>
<proteinExistence type="predicted"/>
<dbReference type="PANTHER" id="PTHR42648:SF32">
    <property type="entry name" value="RIBONUCLEASE H-LIKE DOMAIN, GAG-PRE-INTEGRASE DOMAIN PROTEIN-RELATED"/>
    <property type="match status" value="1"/>
</dbReference>
<accession>A0A6L2L9J8</accession>
<dbReference type="SUPFAM" id="SSF53098">
    <property type="entry name" value="Ribonuclease H-like"/>
    <property type="match status" value="1"/>
</dbReference>
<dbReference type="AlphaFoldDB" id="A0A6L2L9J8"/>
<gene>
    <name evidence="3" type="ORF">Tci_029807</name>
</gene>
<dbReference type="GO" id="GO:0015074">
    <property type="term" value="P:DNA integration"/>
    <property type="evidence" value="ECO:0007669"/>
    <property type="project" value="InterPro"/>
</dbReference>
<dbReference type="InterPro" id="IPR039537">
    <property type="entry name" value="Retrotran_Ty1/copia-like"/>
</dbReference>